<dbReference type="Proteomes" id="UP000267027">
    <property type="component" value="Unassembled WGS sequence"/>
</dbReference>
<accession>A0A0R3PAL2</accession>
<evidence type="ECO:0000313" key="3">
    <source>
        <dbReference type="Proteomes" id="UP000267027"/>
    </source>
</evidence>
<feature type="region of interest" description="Disordered" evidence="1">
    <location>
        <begin position="13"/>
        <end position="84"/>
    </location>
</feature>
<evidence type="ECO:0000256" key="1">
    <source>
        <dbReference type="SAM" id="MobiDB-lite"/>
    </source>
</evidence>
<evidence type="ECO:0000313" key="4">
    <source>
        <dbReference type="WBParaSite" id="ACOC_0000060501-mRNA-1"/>
    </source>
</evidence>
<reference evidence="4" key="1">
    <citation type="submission" date="2017-02" db="UniProtKB">
        <authorList>
            <consortium name="WormBaseParasite"/>
        </authorList>
    </citation>
    <scope>IDENTIFICATION</scope>
</reference>
<name>A0A0R3PAL2_ANGCS</name>
<evidence type="ECO:0000313" key="2">
    <source>
        <dbReference type="EMBL" id="VDM52191.1"/>
    </source>
</evidence>
<dbReference type="AlphaFoldDB" id="A0A0R3PAL2"/>
<dbReference type="WBParaSite" id="ACOC_0000060501-mRNA-1">
    <property type="protein sequence ID" value="ACOC_0000060501-mRNA-1"/>
    <property type="gene ID" value="ACOC_0000060501"/>
</dbReference>
<dbReference type="EMBL" id="UYYA01000065">
    <property type="protein sequence ID" value="VDM52191.1"/>
    <property type="molecule type" value="Genomic_DNA"/>
</dbReference>
<protein>
    <submittedName>
        <fullName evidence="2 4">Uncharacterized protein</fullName>
    </submittedName>
</protein>
<keyword evidence="3" id="KW-1185">Reference proteome</keyword>
<reference evidence="2 3" key="2">
    <citation type="submission" date="2018-11" db="EMBL/GenBank/DDBJ databases">
        <authorList>
            <consortium name="Pathogen Informatics"/>
        </authorList>
    </citation>
    <scope>NUCLEOTIDE SEQUENCE [LARGE SCALE GENOMIC DNA]</scope>
    <source>
        <strain evidence="2 3">Costa Rica</strain>
    </source>
</reference>
<sequence>MSINLAIKFHVPSTMTGPALSASDSPRRIGRRRHEADGRTGGCPSHRRRRPHSDVDEDSDGRARYSNVMESVNPRNIDSWKQRN</sequence>
<gene>
    <name evidence="2" type="ORF">ACOC_LOCUS606</name>
</gene>
<organism evidence="4">
    <name type="scientific">Angiostrongylus costaricensis</name>
    <name type="common">Nematode worm</name>
    <dbReference type="NCBI Taxonomy" id="334426"/>
    <lineage>
        <taxon>Eukaryota</taxon>
        <taxon>Metazoa</taxon>
        <taxon>Ecdysozoa</taxon>
        <taxon>Nematoda</taxon>
        <taxon>Chromadorea</taxon>
        <taxon>Rhabditida</taxon>
        <taxon>Rhabditina</taxon>
        <taxon>Rhabditomorpha</taxon>
        <taxon>Strongyloidea</taxon>
        <taxon>Metastrongylidae</taxon>
        <taxon>Angiostrongylus</taxon>
    </lineage>
</organism>
<proteinExistence type="predicted"/>